<dbReference type="Proteomes" id="UP000649617">
    <property type="component" value="Unassembled WGS sequence"/>
</dbReference>
<reference evidence="2" key="1">
    <citation type="submission" date="2021-02" db="EMBL/GenBank/DDBJ databases">
        <authorList>
            <person name="Dougan E. K."/>
            <person name="Rhodes N."/>
            <person name="Thang M."/>
            <person name="Chan C."/>
        </authorList>
    </citation>
    <scope>NUCLEOTIDE SEQUENCE</scope>
</reference>
<proteinExistence type="predicted"/>
<evidence type="ECO:0000313" key="3">
    <source>
        <dbReference type="Proteomes" id="UP000649617"/>
    </source>
</evidence>
<protein>
    <submittedName>
        <fullName evidence="2">Uncharacterized protein</fullName>
    </submittedName>
</protein>
<accession>A0A812JL69</accession>
<feature type="chain" id="PRO_5032627477" evidence="1">
    <location>
        <begin position="32"/>
        <end position="105"/>
    </location>
</feature>
<dbReference type="OrthoDB" id="10669252at2759"/>
<keyword evidence="3" id="KW-1185">Reference proteome</keyword>
<comment type="caution">
    <text evidence="2">The sequence shown here is derived from an EMBL/GenBank/DDBJ whole genome shotgun (WGS) entry which is preliminary data.</text>
</comment>
<sequence>MVVAELLEHGAPLPLILLCLLAGFNPRLSHTQDYDYLEVFAGAGQVSEKLRQDGLTGAGLEILSNPMLFDLTSDVGYALAVNAVLRLRPRGFMVVALCCDSFTIM</sequence>
<evidence type="ECO:0000313" key="2">
    <source>
        <dbReference type="EMBL" id="CAE7206137.1"/>
    </source>
</evidence>
<name>A0A812JL69_SYMPI</name>
<gene>
    <name evidence="2" type="ORF">SPIL2461_LOCUS1974</name>
</gene>
<organism evidence="2 3">
    <name type="scientific">Symbiodinium pilosum</name>
    <name type="common">Dinoflagellate</name>
    <dbReference type="NCBI Taxonomy" id="2952"/>
    <lineage>
        <taxon>Eukaryota</taxon>
        <taxon>Sar</taxon>
        <taxon>Alveolata</taxon>
        <taxon>Dinophyceae</taxon>
        <taxon>Suessiales</taxon>
        <taxon>Symbiodiniaceae</taxon>
        <taxon>Symbiodinium</taxon>
    </lineage>
</organism>
<keyword evidence="1" id="KW-0732">Signal</keyword>
<feature type="signal peptide" evidence="1">
    <location>
        <begin position="1"/>
        <end position="31"/>
    </location>
</feature>
<evidence type="ECO:0000256" key="1">
    <source>
        <dbReference type="SAM" id="SignalP"/>
    </source>
</evidence>
<dbReference type="EMBL" id="CAJNIZ010002097">
    <property type="protein sequence ID" value="CAE7206137.1"/>
    <property type="molecule type" value="Genomic_DNA"/>
</dbReference>
<dbReference type="AlphaFoldDB" id="A0A812JL69"/>